<keyword evidence="1" id="KW-0732">Signal</keyword>
<name>A0A1B6CR15_9HEMI</name>
<dbReference type="AlphaFoldDB" id="A0A1B6CR15"/>
<evidence type="ECO:0000313" key="2">
    <source>
        <dbReference type="EMBL" id="JAS15910.1"/>
    </source>
</evidence>
<reference evidence="2" key="1">
    <citation type="submission" date="2015-12" db="EMBL/GenBank/DDBJ databases">
        <title>De novo transcriptome assembly of four potential Pierce s Disease insect vectors from Arizona vineyards.</title>
        <authorList>
            <person name="Tassone E.E."/>
        </authorList>
    </citation>
    <scope>NUCLEOTIDE SEQUENCE</scope>
</reference>
<dbReference type="InterPro" id="IPR027417">
    <property type="entry name" value="P-loop_NTPase"/>
</dbReference>
<evidence type="ECO:0000256" key="1">
    <source>
        <dbReference type="SAM" id="SignalP"/>
    </source>
</evidence>
<feature type="chain" id="PRO_5008580602" description="Deoxynucleoside kinase domain-containing protein" evidence="1">
    <location>
        <begin position="30"/>
        <end position="272"/>
    </location>
</feature>
<protein>
    <recommendedName>
        <fullName evidence="3">Deoxynucleoside kinase domain-containing protein</fullName>
    </recommendedName>
</protein>
<accession>A0A1B6CR15</accession>
<evidence type="ECO:0008006" key="3">
    <source>
        <dbReference type="Google" id="ProtNLM"/>
    </source>
</evidence>
<proteinExistence type="predicted"/>
<gene>
    <name evidence="2" type="ORF">g.1194</name>
</gene>
<feature type="signal peptide" evidence="1">
    <location>
        <begin position="1"/>
        <end position="29"/>
    </location>
</feature>
<sequence>MGIFSIIMNLKCIQLFLLFVCSFFSQSNGLTDKEENHRESVKFGVYYSLQTLLDDLEKEKYQSNKNIKALLHTFDSHCRPRENARPLRKKRMFPFIVLEGNQRTSRRILSRMLSRSLGAKLVEHTPRCVIHLRHFFEENIDLKRMFFSLATYLTAFNVRHILEETPVVLSGYWMDQAAFNIAKEFAVELPPHDSILYQFPPDLLIPDLVIYLNSCSYRFPVSDEVKEQNLRVNEIYRRFRNPTVVEINSTIVTEKTIIDIRRIIKSKLATKY</sequence>
<organism evidence="2">
    <name type="scientific">Clastoptera arizonana</name>
    <name type="common">Arizona spittle bug</name>
    <dbReference type="NCBI Taxonomy" id="38151"/>
    <lineage>
        <taxon>Eukaryota</taxon>
        <taxon>Metazoa</taxon>
        <taxon>Ecdysozoa</taxon>
        <taxon>Arthropoda</taxon>
        <taxon>Hexapoda</taxon>
        <taxon>Insecta</taxon>
        <taxon>Pterygota</taxon>
        <taxon>Neoptera</taxon>
        <taxon>Paraneoptera</taxon>
        <taxon>Hemiptera</taxon>
        <taxon>Auchenorrhyncha</taxon>
        <taxon>Cercopoidea</taxon>
        <taxon>Clastopteridae</taxon>
        <taxon>Clastoptera</taxon>
    </lineage>
</organism>
<dbReference type="Gene3D" id="3.40.50.300">
    <property type="entry name" value="P-loop containing nucleotide triphosphate hydrolases"/>
    <property type="match status" value="1"/>
</dbReference>
<dbReference type="EMBL" id="GEDC01021388">
    <property type="protein sequence ID" value="JAS15910.1"/>
    <property type="molecule type" value="Transcribed_RNA"/>
</dbReference>
<feature type="non-terminal residue" evidence="2">
    <location>
        <position position="272"/>
    </location>
</feature>